<dbReference type="AlphaFoldDB" id="A0AAE9KZD6"/>
<name>A0AAE9KZD6_9NEIS</name>
<dbReference type="RefSeq" id="WP_250024368.1">
    <property type="nucleotide sequence ID" value="NZ_CP097501.1"/>
</dbReference>
<organism evidence="1 2">
    <name type="scientific">Conchiformibius steedae DSM 2580</name>
    <dbReference type="NCBI Taxonomy" id="1121352"/>
    <lineage>
        <taxon>Bacteria</taxon>
        <taxon>Pseudomonadati</taxon>
        <taxon>Pseudomonadota</taxon>
        <taxon>Betaproteobacteria</taxon>
        <taxon>Neisseriales</taxon>
        <taxon>Neisseriaceae</taxon>
        <taxon>Conchiformibius</taxon>
    </lineage>
</organism>
<evidence type="ECO:0000313" key="2">
    <source>
        <dbReference type="Proteomes" id="UP001056819"/>
    </source>
</evidence>
<reference evidence="1" key="1">
    <citation type="submission" date="2022-05" db="EMBL/GenBank/DDBJ databases">
        <title>Alysiella filiformis genome sequencing.</title>
        <authorList>
            <person name="Viehboeck T."/>
        </authorList>
    </citation>
    <scope>NUCLEOTIDE SEQUENCE</scope>
    <source>
        <strain evidence="1">DSM 2580</strain>
    </source>
</reference>
<dbReference type="Proteomes" id="UP001056819">
    <property type="component" value="Chromosome"/>
</dbReference>
<proteinExistence type="predicted"/>
<protein>
    <submittedName>
        <fullName evidence="1">Uncharacterized protein</fullName>
    </submittedName>
</protein>
<dbReference type="EMBL" id="CP097501">
    <property type="protein sequence ID" value="URD67733.1"/>
    <property type="molecule type" value="Genomic_DNA"/>
</dbReference>
<evidence type="ECO:0000313" key="1">
    <source>
        <dbReference type="EMBL" id="URD67733.1"/>
    </source>
</evidence>
<gene>
    <name evidence="1" type="ORF">LNQ82_00795</name>
</gene>
<sequence length="63" mass="6750">MAFAAGDNGGSIPRPCGFVNTAAAAVFARRICQMPAARVKFALLLFSSKIPFRFETLPFTAVK</sequence>
<accession>A0AAE9KZD6</accession>